<accession>F7X319</accession>
<dbReference type="KEGG" id="smx:SM11_chr2323"/>
<name>F7X319_SINMM</name>
<dbReference type="PATRIC" id="fig|707241.3.peg.2419"/>
<organism evidence="1 2">
    <name type="scientific">Sinorhizobium meliloti (strain SM11)</name>
    <dbReference type="NCBI Taxonomy" id="707241"/>
    <lineage>
        <taxon>Bacteria</taxon>
        <taxon>Pseudomonadati</taxon>
        <taxon>Pseudomonadota</taxon>
        <taxon>Alphaproteobacteria</taxon>
        <taxon>Hyphomicrobiales</taxon>
        <taxon>Rhizobiaceae</taxon>
        <taxon>Sinorhizobium/Ensifer group</taxon>
        <taxon>Sinorhizobium</taxon>
    </lineage>
</organism>
<proteinExistence type="predicted"/>
<dbReference type="NCBIfam" id="TIGR01725">
    <property type="entry name" value="phge_HK97_gp10"/>
    <property type="match status" value="1"/>
</dbReference>
<reference evidence="1 2" key="1">
    <citation type="journal article" date="2011" name="J. Biotechnol.">
        <title>The complete genome sequence of the dominant Sinorhizobium meliloti field isolate SM11 extends the S. meliloti pan-genome.</title>
        <authorList>
            <person name="Schneiker-Bekel S."/>
            <person name="Wibberg D."/>
            <person name="Bekel T."/>
            <person name="Blom J."/>
            <person name="Linke B."/>
            <person name="Neuweger H."/>
            <person name="Stiens M."/>
            <person name="Vorholter F.J."/>
            <person name="Weidner S."/>
            <person name="Goesmann A."/>
            <person name="Puhler A."/>
            <person name="Schluter A."/>
        </authorList>
    </citation>
    <scope>NUCLEOTIDE SEQUENCE [LARGE SCALE GENOMIC DNA]</scope>
    <source>
        <strain evidence="1 2">SM11</strain>
    </source>
</reference>
<dbReference type="EMBL" id="CP001830">
    <property type="protein sequence ID" value="AEH79577.1"/>
    <property type="molecule type" value="Genomic_DNA"/>
</dbReference>
<dbReference type="InterPro" id="IPR010064">
    <property type="entry name" value="HK97-gp10_tail"/>
</dbReference>
<dbReference type="Proteomes" id="UP000009045">
    <property type="component" value="Chromosome"/>
</dbReference>
<dbReference type="AlphaFoldDB" id="F7X319"/>
<evidence type="ECO:0000313" key="2">
    <source>
        <dbReference type="Proteomes" id="UP000009045"/>
    </source>
</evidence>
<evidence type="ECO:0000313" key="1">
    <source>
        <dbReference type="EMBL" id="AEH79577.1"/>
    </source>
</evidence>
<sequence length="146" mass="15796">MASKRDDGGLANFNKRMKALGNAPAAMIDKVLLRAARRVAVKQRIAAPEDTGALKRSIAITAPGETTPPYSQPGGSHIAGEHEVLITAGNSDVRYAHLVEHGTAETEAQPFFLNTFHQERAKELRTVKREGMKIIRNANAGKKIDA</sequence>
<dbReference type="RefSeq" id="WP_014529735.1">
    <property type="nucleotide sequence ID" value="NC_017325.1"/>
</dbReference>
<dbReference type="Pfam" id="PF04883">
    <property type="entry name" value="HK97-gp10_like"/>
    <property type="match status" value="1"/>
</dbReference>
<dbReference type="HOGENOM" id="CLU_127674_2_1_5"/>
<gene>
    <name evidence="1" type="ordered locus">SM11_chr2323</name>
</gene>
<protein>
    <submittedName>
        <fullName evidence="1">Phage protein, HK97, GP10</fullName>
    </submittedName>
</protein>